<dbReference type="PANTHER" id="PTHR34385:SF1">
    <property type="entry name" value="PEPTIDOGLYCAN L-ALANYL-D-GLUTAMATE ENDOPEPTIDASE CWLK"/>
    <property type="match status" value="1"/>
</dbReference>
<dbReference type="Pfam" id="PF02557">
    <property type="entry name" value="VanY"/>
    <property type="match status" value="1"/>
</dbReference>
<name>A0A412B109_9FIRM</name>
<reference evidence="4 5" key="1">
    <citation type="submission" date="2018-08" db="EMBL/GenBank/DDBJ databases">
        <title>A genome reference for cultivated species of the human gut microbiota.</title>
        <authorList>
            <person name="Zou Y."/>
            <person name="Xue W."/>
            <person name="Luo G."/>
        </authorList>
    </citation>
    <scope>NUCLEOTIDE SEQUENCE [LARGE SCALE GENOMIC DNA]</scope>
    <source>
        <strain evidence="4 5">AF28-26</strain>
    </source>
</reference>
<dbReference type="GO" id="GO:0006508">
    <property type="term" value="P:proteolysis"/>
    <property type="evidence" value="ECO:0007669"/>
    <property type="project" value="InterPro"/>
</dbReference>
<evidence type="ECO:0000259" key="3">
    <source>
        <dbReference type="Pfam" id="PF02557"/>
    </source>
</evidence>
<dbReference type="InterPro" id="IPR009045">
    <property type="entry name" value="Zn_M74/Hedgehog-like"/>
</dbReference>
<dbReference type="AlphaFoldDB" id="A0A412B109"/>
<feature type="domain" description="D-alanyl-D-alanine carboxypeptidase-like core" evidence="3">
    <location>
        <begin position="163"/>
        <end position="284"/>
    </location>
</feature>
<feature type="compositionally biased region" description="Low complexity" evidence="1">
    <location>
        <begin position="111"/>
        <end position="126"/>
    </location>
</feature>
<dbReference type="InterPro" id="IPR058193">
    <property type="entry name" value="VanY/YodJ_core_dom"/>
</dbReference>
<dbReference type="Gene3D" id="3.30.1380.10">
    <property type="match status" value="1"/>
</dbReference>
<organism evidence="4 5">
    <name type="scientific">[Clostridium] leptum</name>
    <dbReference type="NCBI Taxonomy" id="1535"/>
    <lineage>
        <taxon>Bacteria</taxon>
        <taxon>Bacillati</taxon>
        <taxon>Bacillota</taxon>
        <taxon>Clostridia</taxon>
        <taxon>Eubacteriales</taxon>
        <taxon>Oscillospiraceae</taxon>
        <taxon>Oscillospiraceae incertae sedis</taxon>
    </lineage>
</organism>
<dbReference type="Proteomes" id="UP000284751">
    <property type="component" value="Unassembled WGS sequence"/>
</dbReference>
<dbReference type="PANTHER" id="PTHR34385">
    <property type="entry name" value="D-ALANYL-D-ALANINE CARBOXYPEPTIDASE"/>
    <property type="match status" value="1"/>
</dbReference>
<dbReference type="EMBL" id="QRTC01000002">
    <property type="protein sequence ID" value="RGQ44308.1"/>
    <property type="molecule type" value="Genomic_DNA"/>
</dbReference>
<keyword evidence="2" id="KW-0812">Transmembrane</keyword>
<dbReference type="InterPro" id="IPR003709">
    <property type="entry name" value="VanY-like_core_dom"/>
</dbReference>
<accession>A0A412B109</accession>
<proteinExistence type="predicted"/>
<evidence type="ECO:0000313" key="4">
    <source>
        <dbReference type="EMBL" id="RGQ44308.1"/>
    </source>
</evidence>
<comment type="caution">
    <text evidence="4">The sequence shown here is derived from an EMBL/GenBank/DDBJ whole genome shotgun (WGS) entry which is preliminary data.</text>
</comment>
<dbReference type="InterPro" id="IPR052179">
    <property type="entry name" value="DD-CPase-like"/>
</dbReference>
<dbReference type="CDD" id="cd14852">
    <property type="entry name" value="LD-carboxypeptidase"/>
    <property type="match status" value="1"/>
</dbReference>
<keyword evidence="2" id="KW-1133">Transmembrane helix</keyword>
<dbReference type="GO" id="GO:0008233">
    <property type="term" value="F:peptidase activity"/>
    <property type="evidence" value="ECO:0007669"/>
    <property type="project" value="InterPro"/>
</dbReference>
<feature type="region of interest" description="Disordered" evidence="1">
    <location>
        <begin position="110"/>
        <end position="134"/>
    </location>
</feature>
<evidence type="ECO:0000256" key="2">
    <source>
        <dbReference type="SAM" id="Phobius"/>
    </source>
</evidence>
<sequence>MWKRYTIFLNRLCRNPERRDLMPRRKRKKAKSAFDSEKRRSEAAAFFISVKGIDRGNKAVRVDYSAKEKKGSTKKLRVLMAVLAVIMVGVISAGGYLIYQEFLKLGPPSQPVSASAASSGEDSGSSVPPVDPNDHLLVVGNSKTSLPDTFALDLQEYEGIPVDSQLLIQLKSMVRAAAAENVTLQVEQGYVAEEALQKNFDDTVSRLVSEGRSKAKAEAEALKTTLPAGKNEWSTGLLIRFANPGGGDFSNSNAYKWLSDHSVDYGFVIRYPENKTEVTGIETAQPQIFRFVGVENAKKMRALAFCVEEYADYIQEQKAGY</sequence>
<evidence type="ECO:0000313" key="5">
    <source>
        <dbReference type="Proteomes" id="UP000284751"/>
    </source>
</evidence>
<gene>
    <name evidence="4" type="ORF">DWY99_01375</name>
</gene>
<keyword evidence="2" id="KW-0472">Membrane</keyword>
<evidence type="ECO:0000256" key="1">
    <source>
        <dbReference type="SAM" id="MobiDB-lite"/>
    </source>
</evidence>
<protein>
    <recommendedName>
        <fullName evidence="3">D-alanyl-D-alanine carboxypeptidase-like core domain-containing protein</fullName>
    </recommendedName>
</protein>
<feature type="transmembrane region" description="Helical" evidence="2">
    <location>
        <begin position="78"/>
        <end position="99"/>
    </location>
</feature>